<accession>A0ABS1RSL2</accession>
<evidence type="ECO:0000256" key="1">
    <source>
        <dbReference type="ARBA" id="ARBA00004606"/>
    </source>
</evidence>
<dbReference type="Proteomes" id="UP000604473">
    <property type="component" value="Unassembled WGS sequence"/>
</dbReference>
<feature type="domain" description="DUF5928" evidence="6">
    <location>
        <begin position="270"/>
        <end position="524"/>
    </location>
</feature>
<proteinExistence type="predicted"/>
<reference evidence="7 8" key="1">
    <citation type="submission" date="2021-01" db="EMBL/GenBank/DDBJ databases">
        <title>Draft genomes of Rhodovulum sulfidophilum.</title>
        <authorList>
            <person name="Guzman M.S."/>
        </authorList>
    </citation>
    <scope>NUCLEOTIDE SEQUENCE [LARGE SCALE GENOMIC DNA]</scope>
    <source>
        <strain evidence="7 8">AB35</strain>
    </source>
</reference>
<keyword evidence="8" id="KW-1185">Reference proteome</keyword>
<comment type="caution">
    <text evidence="7">The sequence shown here is derived from an EMBL/GenBank/DDBJ whole genome shotgun (WGS) entry which is preliminary data.</text>
</comment>
<evidence type="ECO:0000313" key="8">
    <source>
        <dbReference type="Proteomes" id="UP000604473"/>
    </source>
</evidence>
<gene>
    <name evidence="7" type="ORF">JMM60_09630</name>
</gene>
<keyword evidence="3 7" id="KW-0808">Transferase</keyword>
<comment type="subcellular location">
    <subcellularLocation>
        <location evidence="1">Membrane</location>
        <topology evidence="1">Single-pass type II membrane protein</topology>
    </subcellularLocation>
</comment>
<evidence type="ECO:0000256" key="3">
    <source>
        <dbReference type="ARBA" id="ARBA00022679"/>
    </source>
</evidence>
<name>A0ABS1RSL2_RHOSU</name>
<keyword evidence="5" id="KW-0325">Glycoprotein</keyword>
<dbReference type="RefSeq" id="WP_202248928.1">
    <property type="nucleotide sequence ID" value="NZ_JAESJJ010000010.1"/>
</dbReference>
<evidence type="ECO:0000259" key="6">
    <source>
        <dbReference type="Pfam" id="PF19350"/>
    </source>
</evidence>
<evidence type="ECO:0000313" key="7">
    <source>
        <dbReference type="EMBL" id="MBL3609059.1"/>
    </source>
</evidence>
<dbReference type="Pfam" id="PF19350">
    <property type="entry name" value="DUF5928"/>
    <property type="match status" value="1"/>
</dbReference>
<organism evidence="7 8">
    <name type="scientific">Rhodovulum sulfidophilum</name>
    <name type="common">Rhodobacter sulfidophilus</name>
    <dbReference type="NCBI Taxonomy" id="35806"/>
    <lineage>
        <taxon>Bacteria</taxon>
        <taxon>Pseudomonadati</taxon>
        <taxon>Pseudomonadota</taxon>
        <taxon>Alphaproteobacteria</taxon>
        <taxon>Rhodobacterales</taxon>
        <taxon>Paracoccaceae</taxon>
        <taxon>Rhodovulum</taxon>
    </lineage>
</organism>
<dbReference type="Pfam" id="PF02485">
    <property type="entry name" value="Branch"/>
    <property type="match status" value="1"/>
</dbReference>
<protein>
    <submittedName>
        <fullName evidence="7">Glycosyl transferase</fullName>
    </submittedName>
</protein>
<evidence type="ECO:0000256" key="5">
    <source>
        <dbReference type="ARBA" id="ARBA00023180"/>
    </source>
</evidence>
<dbReference type="GO" id="GO:0016740">
    <property type="term" value="F:transferase activity"/>
    <property type="evidence" value="ECO:0007669"/>
    <property type="project" value="UniProtKB-KW"/>
</dbReference>
<evidence type="ECO:0000256" key="2">
    <source>
        <dbReference type="ARBA" id="ARBA00022676"/>
    </source>
</evidence>
<dbReference type="EMBL" id="JAESJJ010000010">
    <property type="protein sequence ID" value="MBL3609059.1"/>
    <property type="molecule type" value="Genomic_DNA"/>
</dbReference>
<dbReference type="InterPro" id="IPR003406">
    <property type="entry name" value="Glyco_trans_14"/>
</dbReference>
<keyword evidence="2" id="KW-0328">Glycosyltransferase</keyword>
<keyword evidence="4" id="KW-0472">Membrane</keyword>
<sequence length="524" mass="56152">MATIAYLLLCREGPSATVALAERLSAAGDLVALHVDRRARPADTAAIRAAVAGNPSVVLARSVRCDRGEWSRVQAVLNAARAALATFPQATHLYLLTDECLPIKPAARLRAALDAEDCDHIESLDFQAMGGGGQMAWRPICRQDVAAPWRRAGIRAALATGKPPGRAPPGDLRGMTGSRWWCLRRGTVEAVLAFLAGRPDVLRFSRAGGWPEAPLSATLFQTLVRHLVPGDEIRSRAPTFGLVAENGRPVTFYNDHFDLLTVQEGFFAHRISAGAGQLRARLEALHAAPGPGPAVSGGGAEIYRFLTGRGRVGQRFGDRAWERGASLGPGHDLMLAICKKRGVARRLAGRVRRTIGMPAVEFPFDDDAADLPDLGGIERGLAKRGRHHGAFLRLVFDSYGTDRLLLCLDPSDLDVMTDLHGDGARVRMLEIACPFSQADLLGHARGLGLLSQSSPPGLAALVLPVLGQQIRDESARLRAAGFPALYRLEPGLALSEAALVLAKFLEIPYDTARGIADTATLFDD</sequence>
<evidence type="ECO:0000256" key="4">
    <source>
        <dbReference type="ARBA" id="ARBA00023136"/>
    </source>
</evidence>
<dbReference type="InterPro" id="IPR045972">
    <property type="entry name" value="DUF5928"/>
</dbReference>